<reference evidence="4" key="1">
    <citation type="submission" date="2014-08" db="EMBL/GenBank/DDBJ databases">
        <authorList>
            <person name="Edwards T."/>
        </authorList>
    </citation>
    <scope>NUCLEOTIDE SEQUENCE [LARGE SCALE GENOMIC DNA]</scope>
</reference>
<dbReference type="EMBL" id="CCND01000028">
    <property type="protein sequence ID" value="CDX61140.1"/>
    <property type="molecule type" value="Genomic_DNA"/>
</dbReference>
<dbReference type="SMART" id="SM00854">
    <property type="entry name" value="PGA_cap"/>
    <property type="match status" value="1"/>
</dbReference>
<evidence type="ECO:0000259" key="2">
    <source>
        <dbReference type="SMART" id="SM00854"/>
    </source>
</evidence>
<evidence type="ECO:0000313" key="4">
    <source>
        <dbReference type="Proteomes" id="UP000182888"/>
    </source>
</evidence>
<sequence>MDGPVSNYPLAYKLSWLPRLLRPSLAGDRNGLAAPAANLLDPQPTLKVRLAFVGDISAVANRDAPECDPAIAALLSSADLVVGNCESPIVERPHAAMGTWLGTHHAMSERFLADALAAAGIARGRLVLSLANNHMLDQGIAGFEETLAALSRLGIRTIGTVAGGPVQRHAAGSLTIGFAAFTLWRNTGAEPFEERISMHAAEWPRAAVSGIDLTCAVPHWDWEFRHFPRPETRALARRLADHGARLIAGHHAHVLQPIERIGDSVIVYGLGDFLGTALARQPWPGRIGSILIVDVSADPATRGAIAAYRQHFFMRLADRGHERLVPVEALDGALKHRVAARLEAIFPMSQA</sequence>
<proteinExistence type="inferred from homology"/>
<dbReference type="InterPro" id="IPR029052">
    <property type="entry name" value="Metallo-depent_PP-like"/>
</dbReference>
<organism evidence="3 4">
    <name type="scientific">Mesorhizobium plurifarium</name>
    <dbReference type="NCBI Taxonomy" id="69974"/>
    <lineage>
        <taxon>Bacteria</taxon>
        <taxon>Pseudomonadati</taxon>
        <taxon>Pseudomonadota</taxon>
        <taxon>Alphaproteobacteria</taxon>
        <taxon>Hyphomicrobiales</taxon>
        <taxon>Phyllobacteriaceae</taxon>
        <taxon>Mesorhizobium</taxon>
    </lineage>
</organism>
<dbReference type="Gene3D" id="3.60.21.10">
    <property type="match status" value="1"/>
</dbReference>
<dbReference type="InterPro" id="IPR019079">
    <property type="entry name" value="Capsule_synth_CapA"/>
</dbReference>
<comment type="similarity">
    <text evidence="1">Belongs to the CapA family.</text>
</comment>
<dbReference type="PANTHER" id="PTHR33393:SF13">
    <property type="entry name" value="PGA BIOSYNTHESIS PROTEIN CAPA"/>
    <property type="match status" value="1"/>
</dbReference>
<dbReference type="Proteomes" id="UP000182888">
    <property type="component" value="Unassembled WGS sequence"/>
</dbReference>
<dbReference type="InterPro" id="IPR052169">
    <property type="entry name" value="CW_Biosynth-Accessory"/>
</dbReference>
<gene>
    <name evidence="3" type="ORF">MPL1032_340067</name>
</gene>
<evidence type="ECO:0000313" key="3">
    <source>
        <dbReference type="EMBL" id="CDX61140.1"/>
    </source>
</evidence>
<name>A0A0K2W495_MESPL</name>
<dbReference type="PANTHER" id="PTHR33393">
    <property type="entry name" value="POLYGLUTAMINE SYNTHESIS ACCESSORY PROTEIN RV0574C-RELATED"/>
    <property type="match status" value="1"/>
</dbReference>
<accession>A0A0K2W495</accession>
<evidence type="ECO:0000256" key="1">
    <source>
        <dbReference type="ARBA" id="ARBA00005662"/>
    </source>
</evidence>
<dbReference type="AlphaFoldDB" id="A0A0K2W495"/>
<dbReference type="Pfam" id="PF09587">
    <property type="entry name" value="PGA_cap"/>
    <property type="match status" value="1"/>
</dbReference>
<dbReference type="SUPFAM" id="SSF56300">
    <property type="entry name" value="Metallo-dependent phosphatases"/>
    <property type="match status" value="1"/>
</dbReference>
<protein>
    <submittedName>
        <fullName evidence="3">Capsule synthesis protein CapA</fullName>
    </submittedName>
</protein>
<feature type="domain" description="Capsule synthesis protein CapA" evidence="2">
    <location>
        <begin position="49"/>
        <end position="277"/>
    </location>
</feature>